<evidence type="ECO:0000313" key="2">
    <source>
        <dbReference type="Proteomes" id="UP001497680"/>
    </source>
</evidence>
<proteinExistence type="predicted"/>
<comment type="caution">
    <text evidence="1">The sequence shown here is derived from an EMBL/GenBank/DDBJ whole genome shotgun (WGS) entry which is preliminary data.</text>
</comment>
<organism evidence="1 2">
    <name type="scientific">Hypoxylon rubiginosum</name>
    <dbReference type="NCBI Taxonomy" id="110542"/>
    <lineage>
        <taxon>Eukaryota</taxon>
        <taxon>Fungi</taxon>
        <taxon>Dikarya</taxon>
        <taxon>Ascomycota</taxon>
        <taxon>Pezizomycotina</taxon>
        <taxon>Sordariomycetes</taxon>
        <taxon>Xylariomycetidae</taxon>
        <taxon>Xylariales</taxon>
        <taxon>Hypoxylaceae</taxon>
        <taxon>Hypoxylon</taxon>
    </lineage>
</organism>
<dbReference type="Proteomes" id="UP001497680">
    <property type="component" value="Unassembled WGS sequence"/>
</dbReference>
<name>A0ACC0D3T6_9PEZI</name>
<gene>
    <name evidence="1" type="ORF">F4821DRAFT_107724</name>
</gene>
<protein>
    <submittedName>
        <fullName evidence="1">Uncharacterized protein</fullName>
    </submittedName>
</protein>
<keyword evidence="2" id="KW-1185">Reference proteome</keyword>
<dbReference type="EMBL" id="MU394308">
    <property type="protein sequence ID" value="KAI6087406.1"/>
    <property type="molecule type" value="Genomic_DNA"/>
</dbReference>
<evidence type="ECO:0000313" key="1">
    <source>
        <dbReference type="EMBL" id="KAI6087406.1"/>
    </source>
</evidence>
<reference evidence="1 2" key="1">
    <citation type="journal article" date="2022" name="New Phytol.">
        <title>Ecological generalism drives hyperdiversity of secondary metabolite gene clusters in xylarialean endophytes.</title>
        <authorList>
            <person name="Franco M.E.E."/>
            <person name="Wisecaver J.H."/>
            <person name="Arnold A.E."/>
            <person name="Ju Y.M."/>
            <person name="Slot J.C."/>
            <person name="Ahrendt S."/>
            <person name="Moore L.P."/>
            <person name="Eastman K.E."/>
            <person name="Scott K."/>
            <person name="Konkel Z."/>
            <person name="Mondo S.J."/>
            <person name="Kuo A."/>
            <person name="Hayes R.D."/>
            <person name="Haridas S."/>
            <person name="Andreopoulos B."/>
            <person name="Riley R."/>
            <person name="LaButti K."/>
            <person name="Pangilinan J."/>
            <person name="Lipzen A."/>
            <person name="Amirebrahimi M."/>
            <person name="Yan J."/>
            <person name="Adam C."/>
            <person name="Keymanesh K."/>
            <person name="Ng V."/>
            <person name="Louie K."/>
            <person name="Northen T."/>
            <person name="Drula E."/>
            <person name="Henrissat B."/>
            <person name="Hsieh H.M."/>
            <person name="Youens-Clark K."/>
            <person name="Lutzoni F."/>
            <person name="Miadlikowska J."/>
            <person name="Eastwood D.C."/>
            <person name="Hamelin R.C."/>
            <person name="Grigoriev I.V."/>
            <person name="U'Ren J.M."/>
        </authorList>
    </citation>
    <scope>NUCLEOTIDE SEQUENCE [LARGE SCALE GENOMIC DNA]</scope>
    <source>
        <strain evidence="1 2">ER1909</strain>
    </source>
</reference>
<accession>A0ACC0D3T6</accession>
<sequence>MSSVADRSKPAASVASGEPSKSSVSVSSELQSDEPIEDEKRSGFGKRFVGNMLAVRIGRSTVQSVASTVKMPVYLSAWGDNNPLSLPNVRKRDLALAGLMHFGADALLESSLIAVDAVVQHASTLTAERGIDEGLDRARGKKPHAVTRQPGVTNIEIRIKHKLIGEHAELRRFEERDTKHWTSCAKGWFCPYLYASSRAPQLSRSKDFAMMEFLGPGLAADAEVAPTLLGSITPQDGPICALCPFESDIESSIPRYRRLAVFFVGIAPYRTQSAWSQAKLPSEARLRIAVLTHIPAIVIPVKPEAPICAWSPWTMSLIVGGKEDYSAKEHCAEMLRYLETLLDGDLVEENIGSNWRQILQTALEGMIEGIQHVPSELGKIADVFDPERAGFVAFRY</sequence>